<keyword evidence="1" id="KW-0732">Signal</keyword>
<evidence type="ECO:0000313" key="3">
    <source>
        <dbReference type="Proteomes" id="UP000475765"/>
    </source>
</evidence>
<reference evidence="2 3" key="1">
    <citation type="submission" date="2019-10" db="EMBL/GenBank/DDBJ databases">
        <title>Bacillus from the desert of Cuatro Cinegas, Coahuila.</title>
        <authorList>
            <person name="Olmedo-Alvarez G."/>
            <person name="Saldana S."/>
            <person name="Barcelo D."/>
        </authorList>
    </citation>
    <scope>NUCLEOTIDE SEQUENCE [LARGE SCALE GENOMIC DNA]</scope>
    <source>
        <strain evidence="2 3">CH417_13T</strain>
    </source>
</reference>
<dbReference type="Proteomes" id="UP000475765">
    <property type="component" value="Unassembled WGS sequence"/>
</dbReference>
<dbReference type="EMBL" id="WBPP01000017">
    <property type="protein sequence ID" value="KAB2395332.1"/>
    <property type="molecule type" value="Genomic_DNA"/>
</dbReference>
<organism evidence="2 3">
    <name type="scientific">Bacillus cereus</name>
    <dbReference type="NCBI Taxonomy" id="1396"/>
    <lineage>
        <taxon>Bacteria</taxon>
        <taxon>Bacillati</taxon>
        <taxon>Bacillota</taxon>
        <taxon>Bacilli</taxon>
        <taxon>Bacillales</taxon>
        <taxon>Bacillaceae</taxon>
        <taxon>Bacillus</taxon>
        <taxon>Bacillus cereus group</taxon>
    </lineage>
</organism>
<comment type="caution">
    <text evidence="2">The sequence shown here is derived from an EMBL/GenBank/DDBJ whole genome shotgun (WGS) entry which is preliminary data.</text>
</comment>
<dbReference type="AlphaFoldDB" id="A0A9W7QFF9"/>
<dbReference type="RefSeq" id="WP_151521929.1">
    <property type="nucleotide sequence ID" value="NZ_WBPL01000015.1"/>
</dbReference>
<protein>
    <submittedName>
        <fullName evidence="2">Uncharacterized protein</fullName>
    </submittedName>
</protein>
<feature type="chain" id="PRO_5040825879" evidence="1">
    <location>
        <begin position="30"/>
        <end position="144"/>
    </location>
</feature>
<gene>
    <name evidence="2" type="ORF">F8172_14740</name>
</gene>
<sequence length="144" mass="16162">MKKVLKSLTVTSLVLSGGFLFGFSEQASAASPQTSKSEFSTENRGIASYKFSFYDLSDLRGTEFFTLTPGSAKNFLGDDDISSIEMPPSSYIIIYSDLNYEGYERRIENRSETKYKKVNLENYYMGDTDKTWNNKVGSLKTGSL</sequence>
<evidence type="ECO:0000313" key="2">
    <source>
        <dbReference type="EMBL" id="KAB2395332.1"/>
    </source>
</evidence>
<evidence type="ECO:0000256" key="1">
    <source>
        <dbReference type="SAM" id="SignalP"/>
    </source>
</evidence>
<feature type="signal peptide" evidence="1">
    <location>
        <begin position="1"/>
        <end position="29"/>
    </location>
</feature>
<proteinExistence type="predicted"/>
<name>A0A9W7QFF9_BACCE</name>
<dbReference type="Gene3D" id="2.60.20.10">
    <property type="entry name" value="Crystallins"/>
    <property type="match status" value="1"/>
</dbReference>
<accession>A0A9W7QFF9</accession>